<reference evidence="1" key="1">
    <citation type="submission" date="2020-07" db="EMBL/GenBank/DDBJ databases">
        <title>Multicomponent nature underlies the extraordinary mechanical properties of spider dragline silk.</title>
        <authorList>
            <person name="Kono N."/>
            <person name="Nakamura H."/>
            <person name="Mori M."/>
            <person name="Yoshida Y."/>
            <person name="Ohtoshi R."/>
            <person name="Malay A.D."/>
            <person name="Moran D.A.P."/>
            <person name="Tomita M."/>
            <person name="Numata K."/>
            <person name="Arakawa K."/>
        </authorList>
    </citation>
    <scope>NUCLEOTIDE SEQUENCE</scope>
</reference>
<comment type="caution">
    <text evidence="1">The sequence shown here is derived from an EMBL/GenBank/DDBJ whole genome shotgun (WGS) entry which is preliminary data.</text>
</comment>
<accession>A0A8X6M535</accession>
<evidence type="ECO:0000313" key="2">
    <source>
        <dbReference type="Proteomes" id="UP000887116"/>
    </source>
</evidence>
<protein>
    <submittedName>
        <fullName evidence="1">Uncharacterized protein</fullName>
    </submittedName>
</protein>
<organism evidence="1 2">
    <name type="scientific">Trichonephila clavata</name>
    <name type="common">Joro spider</name>
    <name type="synonym">Nephila clavata</name>
    <dbReference type="NCBI Taxonomy" id="2740835"/>
    <lineage>
        <taxon>Eukaryota</taxon>
        <taxon>Metazoa</taxon>
        <taxon>Ecdysozoa</taxon>
        <taxon>Arthropoda</taxon>
        <taxon>Chelicerata</taxon>
        <taxon>Arachnida</taxon>
        <taxon>Araneae</taxon>
        <taxon>Araneomorphae</taxon>
        <taxon>Entelegynae</taxon>
        <taxon>Araneoidea</taxon>
        <taxon>Nephilidae</taxon>
        <taxon>Trichonephila</taxon>
    </lineage>
</organism>
<name>A0A8X6M535_TRICU</name>
<gene>
    <name evidence="1" type="ORF">TNCT_108721</name>
</gene>
<dbReference type="AlphaFoldDB" id="A0A8X6M535"/>
<proteinExistence type="predicted"/>
<dbReference type="Proteomes" id="UP000887116">
    <property type="component" value="Unassembled WGS sequence"/>
</dbReference>
<sequence>MRIIGKEHSAAKTLCSAISVDVPFKKAFDPLKKKLEFAASNVACNTMKEASLEIRGNKNDAEFSQCGVSLEVEGRHSRCEPLRTPNFLTTQAEAKQLLCNCPFGRINFRINARGGGCEKAGHKR</sequence>
<keyword evidence="2" id="KW-1185">Reference proteome</keyword>
<dbReference type="EMBL" id="BMAO01009567">
    <property type="protein sequence ID" value="GFR31644.1"/>
    <property type="molecule type" value="Genomic_DNA"/>
</dbReference>
<evidence type="ECO:0000313" key="1">
    <source>
        <dbReference type="EMBL" id="GFR31644.1"/>
    </source>
</evidence>